<dbReference type="CDD" id="cd02440">
    <property type="entry name" value="AdoMet_MTases"/>
    <property type="match status" value="1"/>
</dbReference>
<protein>
    <submittedName>
        <fullName evidence="8">Methyltransferase small domain-containing protein</fullName>
    </submittedName>
</protein>
<dbReference type="InterPro" id="IPR055487">
    <property type="entry name" value="DUF7059"/>
</dbReference>
<evidence type="ECO:0000259" key="6">
    <source>
        <dbReference type="Pfam" id="PF23186"/>
    </source>
</evidence>
<evidence type="ECO:0000256" key="1">
    <source>
        <dbReference type="ARBA" id="ARBA00006149"/>
    </source>
</evidence>
<dbReference type="InterPro" id="IPR002052">
    <property type="entry name" value="DNA_methylase_N6_adenine_CS"/>
</dbReference>
<dbReference type="GO" id="GO:0008757">
    <property type="term" value="F:S-adenosylmethionine-dependent methyltransferase activity"/>
    <property type="evidence" value="ECO:0007669"/>
    <property type="project" value="TreeGrafter"/>
</dbReference>
<evidence type="ECO:0000313" key="8">
    <source>
        <dbReference type="EMBL" id="SMG34547.1"/>
    </source>
</evidence>
<evidence type="ECO:0000256" key="4">
    <source>
        <dbReference type="ARBA" id="ARBA00022691"/>
    </source>
</evidence>
<keyword evidence="4" id="KW-0949">S-adenosyl-L-methionine</keyword>
<keyword evidence="9" id="KW-1185">Reference proteome</keyword>
<dbReference type="STRING" id="150121.SAMN06296010_1962"/>
<comment type="similarity">
    <text evidence="1">Belongs to the eukaryotic/archaeal PrmC-related family.</text>
</comment>
<evidence type="ECO:0000313" key="9">
    <source>
        <dbReference type="Proteomes" id="UP000193244"/>
    </source>
</evidence>
<dbReference type="Pfam" id="PF25004">
    <property type="entry name" value="DUF7782"/>
    <property type="match status" value="1"/>
</dbReference>
<dbReference type="PANTHER" id="PTHR45875">
    <property type="entry name" value="METHYLTRANSFERASE N6AMT1"/>
    <property type="match status" value="1"/>
</dbReference>
<name>A0A1X7K0Y0_9MICO</name>
<accession>A0A1X7K0Y0</accession>
<dbReference type="InterPro" id="IPR029063">
    <property type="entry name" value="SAM-dependent_MTases_sf"/>
</dbReference>
<dbReference type="GO" id="GO:0008170">
    <property type="term" value="F:N-methyltransferase activity"/>
    <property type="evidence" value="ECO:0007669"/>
    <property type="project" value="UniProtKB-ARBA"/>
</dbReference>
<dbReference type="EMBL" id="FXAY01000003">
    <property type="protein sequence ID" value="SMG34547.1"/>
    <property type="molecule type" value="Genomic_DNA"/>
</dbReference>
<dbReference type="Proteomes" id="UP000193244">
    <property type="component" value="Unassembled WGS sequence"/>
</dbReference>
<evidence type="ECO:0000259" key="7">
    <source>
        <dbReference type="Pfam" id="PF25004"/>
    </source>
</evidence>
<organism evidence="8 9">
    <name type="scientific">Agreia pratensis</name>
    <dbReference type="NCBI Taxonomy" id="150121"/>
    <lineage>
        <taxon>Bacteria</taxon>
        <taxon>Bacillati</taxon>
        <taxon>Actinomycetota</taxon>
        <taxon>Actinomycetes</taxon>
        <taxon>Micrococcales</taxon>
        <taxon>Microbacteriaceae</taxon>
        <taxon>Agreia</taxon>
    </lineage>
</organism>
<dbReference type="GO" id="GO:0032259">
    <property type="term" value="P:methylation"/>
    <property type="evidence" value="ECO:0007669"/>
    <property type="project" value="UniProtKB-KW"/>
</dbReference>
<proteinExistence type="inferred from homology"/>
<dbReference type="InterPro" id="IPR056684">
    <property type="entry name" value="DUF7782"/>
</dbReference>
<dbReference type="InterPro" id="IPR007848">
    <property type="entry name" value="Small_mtfrase_dom"/>
</dbReference>
<feature type="domain" description="Methyltransferase small" evidence="5">
    <location>
        <begin position="173"/>
        <end position="250"/>
    </location>
</feature>
<dbReference type="Pfam" id="PF05175">
    <property type="entry name" value="MTS"/>
    <property type="match status" value="1"/>
</dbReference>
<keyword evidence="3 8" id="KW-0808">Transferase</keyword>
<dbReference type="GO" id="GO:0003676">
    <property type="term" value="F:nucleic acid binding"/>
    <property type="evidence" value="ECO:0007669"/>
    <property type="project" value="InterPro"/>
</dbReference>
<dbReference type="PANTHER" id="PTHR45875:SF1">
    <property type="entry name" value="METHYLTRANSFERASE N6AMT1"/>
    <property type="match status" value="1"/>
</dbReference>
<dbReference type="Gene3D" id="3.40.50.150">
    <property type="entry name" value="Vaccinia Virus protein VP39"/>
    <property type="match status" value="1"/>
</dbReference>
<dbReference type="PROSITE" id="PS00092">
    <property type="entry name" value="N6_MTASE"/>
    <property type="match status" value="1"/>
</dbReference>
<dbReference type="AlphaFoldDB" id="A0A1X7K0Y0"/>
<dbReference type="GO" id="GO:0008276">
    <property type="term" value="F:protein methyltransferase activity"/>
    <property type="evidence" value="ECO:0007669"/>
    <property type="project" value="TreeGrafter"/>
</dbReference>
<reference evidence="9" key="1">
    <citation type="submission" date="2017-04" db="EMBL/GenBank/DDBJ databases">
        <authorList>
            <person name="Varghese N."/>
            <person name="Submissions S."/>
        </authorList>
    </citation>
    <scope>NUCLEOTIDE SEQUENCE [LARGE SCALE GENOMIC DNA]</scope>
    <source>
        <strain evidence="9">VKM Ac-2510</strain>
    </source>
</reference>
<dbReference type="SUPFAM" id="SSF53335">
    <property type="entry name" value="S-adenosyl-L-methionine-dependent methyltransferases"/>
    <property type="match status" value="1"/>
</dbReference>
<gene>
    <name evidence="8" type="ORF">SAMN06296010_1962</name>
</gene>
<dbReference type="GO" id="GO:0035657">
    <property type="term" value="C:eRF1 methyltransferase complex"/>
    <property type="evidence" value="ECO:0007669"/>
    <property type="project" value="TreeGrafter"/>
</dbReference>
<dbReference type="Pfam" id="PF23186">
    <property type="entry name" value="DUF7059"/>
    <property type="match status" value="1"/>
</dbReference>
<evidence type="ECO:0000256" key="2">
    <source>
        <dbReference type="ARBA" id="ARBA00022603"/>
    </source>
</evidence>
<feature type="domain" description="DUF7782" evidence="7">
    <location>
        <begin position="420"/>
        <end position="527"/>
    </location>
</feature>
<sequence length="528" mass="56226">MGLNKGVTHPQRDLIAALRSDLTAAGFTVSALSGLWGPDADAALHRNQRVPALRALTRLRRTLGRSTPTATLAELFVLGLPVSPAMLAEALPNLGLQGASELRLISSADERDESVRPTADLRPYRFIDQLGVGSWWIVSDLGELSLGHAVGEDHVLGVGGASLTLSGLMIQRPVDAALDLGTGCGIQAMHAARHARRVVATDISTRALDIAALNAELNAFENIEFRLGSLFEPVADETFDQIVSNPPFVITPRAEGVPSYEYRDGGMLGDALVQHVMRHASEYLAPGGIAQFLGNWEYTDGHAGLDRVSGWLDDAPATVVDAWVIERDVQHIDEYAETWIRDGGTTPASPEFDRLYGAWLNDFEHRGVERVGFGYVLLRRPDAASSATSAAPLRRLEQVHGPLGGSGSGLGAHLTECLDGHDWQASRSDAELASSTLVVASDVTVERHYWPGDDDPTAMILSQGGGFGRQTPVDTGLAALVGACDGELTVGAICSALAQLLSVDEQALEGELLPLVRSLIDDAILLPS</sequence>
<keyword evidence="2 8" id="KW-0489">Methyltransferase</keyword>
<evidence type="ECO:0000256" key="3">
    <source>
        <dbReference type="ARBA" id="ARBA00022679"/>
    </source>
</evidence>
<feature type="domain" description="DUF7059" evidence="6">
    <location>
        <begin position="24"/>
        <end position="110"/>
    </location>
</feature>
<dbReference type="InterPro" id="IPR052190">
    <property type="entry name" value="Euk-Arch_PrmC-MTase"/>
</dbReference>
<evidence type="ECO:0000259" key="5">
    <source>
        <dbReference type="Pfam" id="PF05175"/>
    </source>
</evidence>